<gene>
    <name evidence="3" type="ORF">DCC39_02575</name>
</gene>
<dbReference type="RefSeq" id="WP_116553320.1">
    <property type="nucleotide sequence ID" value="NZ_QCZG01000003.1"/>
</dbReference>
<name>A0A2U1K742_9BACI</name>
<evidence type="ECO:0000256" key="1">
    <source>
        <dbReference type="SAM" id="MobiDB-lite"/>
    </source>
</evidence>
<feature type="transmembrane region" description="Helical" evidence="2">
    <location>
        <begin position="162"/>
        <end position="182"/>
    </location>
</feature>
<comment type="caution">
    <text evidence="3">The sequence shown here is derived from an EMBL/GenBank/DDBJ whole genome shotgun (WGS) entry which is preliminary data.</text>
</comment>
<feature type="transmembrane region" description="Helical" evidence="2">
    <location>
        <begin position="292"/>
        <end position="312"/>
    </location>
</feature>
<feature type="region of interest" description="Disordered" evidence="1">
    <location>
        <begin position="364"/>
        <end position="387"/>
    </location>
</feature>
<sequence>MLKLILENVVMAIIGLFTGAFIGGLPLGHGLAGALIGGFTGAVLLVLLTLLFHVKKWEKAKTILKYASIGILPGMFIGGSKPLSLGVNGAIMFGIISAIIYATIIYKMIESHEKSERYIVFPGHYLILFLLGSISVFVTILIVDFVGHLVNFEKLALKMPVYLTTILLICGFLGVYFIGFLIKKRKLKTWSLAFKSTKKSLIILASILLVIMLSILLTRMEYISLNHFILAVTGVVIPYGVGLVLPLSFGYLLANNNNRPMMGSVFSLVGGILVMIIGISVAPMLLLPGSGLLWAGLITGMFMIMFSLFSMAKPDTHLFAGCSIIIFSILSFIGAAGGLIVGGLLGIVGGTLIAAWNGGSSKTMDDDPEVLKSPKDIPSVPSNTISG</sequence>
<feature type="transmembrane region" description="Helical" evidence="2">
    <location>
        <begin position="63"/>
        <end position="79"/>
    </location>
</feature>
<feature type="transmembrane region" description="Helical" evidence="2">
    <location>
        <begin position="324"/>
        <end position="356"/>
    </location>
</feature>
<organism evidence="3 4">
    <name type="scientific">Pueribacillus theae</name>
    <dbReference type="NCBI Taxonomy" id="2171751"/>
    <lineage>
        <taxon>Bacteria</taxon>
        <taxon>Bacillati</taxon>
        <taxon>Bacillota</taxon>
        <taxon>Bacilli</taxon>
        <taxon>Bacillales</taxon>
        <taxon>Bacillaceae</taxon>
        <taxon>Pueribacillus</taxon>
    </lineage>
</organism>
<reference evidence="3 4" key="1">
    <citation type="submission" date="2018-04" db="EMBL/GenBank/DDBJ databases">
        <title>Camelliibacillus theae gen. nov., sp. nov., isolated from Pu'er tea.</title>
        <authorList>
            <person name="Niu L."/>
        </authorList>
    </citation>
    <scope>NUCLEOTIDE SEQUENCE [LARGE SCALE GENOMIC DNA]</scope>
    <source>
        <strain evidence="3 4">T8</strain>
    </source>
</reference>
<feature type="transmembrane region" description="Helical" evidence="2">
    <location>
        <begin position="202"/>
        <end position="222"/>
    </location>
</feature>
<dbReference type="EMBL" id="QCZG01000003">
    <property type="protein sequence ID" value="PWA13034.1"/>
    <property type="molecule type" value="Genomic_DNA"/>
</dbReference>
<feature type="transmembrane region" description="Helical" evidence="2">
    <location>
        <begin position="5"/>
        <end position="25"/>
    </location>
</feature>
<dbReference type="InterPro" id="IPR046096">
    <property type="entry name" value="DUF6114"/>
</dbReference>
<keyword evidence="2" id="KW-0812">Transmembrane</keyword>
<feature type="transmembrane region" description="Helical" evidence="2">
    <location>
        <begin position="118"/>
        <end position="142"/>
    </location>
</feature>
<feature type="transmembrane region" description="Helical" evidence="2">
    <location>
        <begin position="31"/>
        <end position="51"/>
    </location>
</feature>
<dbReference type="Proteomes" id="UP000245998">
    <property type="component" value="Unassembled WGS sequence"/>
</dbReference>
<protein>
    <submittedName>
        <fullName evidence="3">Uncharacterized protein</fullName>
    </submittedName>
</protein>
<dbReference type="AlphaFoldDB" id="A0A2U1K742"/>
<evidence type="ECO:0000313" key="3">
    <source>
        <dbReference type="EMBL" id="PWA13034.1"/>
    </source>
</evidence>
<proteinExistence type="predicted"/>
<accession>A0A2U1K742</accession>
<feature type="transmembrane region" description="Helical" evidence="2">
    <location>
        <begin position="228"/>
        <end position="253"/>
    </location>
</feature>
<feature type="compositionally biased region" description="Basic and acidic residues" evidence="1">
    <location>
        <begin position="364"/>
        <end position="375"/>
    </location>
</feature>
<feature type="transmembrane region" description="Helical" evidence="2">
    <location>
        <begin position="85"/>
        <end position="106"/>
    </location>
</feature>
<keyword evidence="2" id="KW-1133">Transmembrane helix</keyword>
<evidence type="ECO:0000313" key="4">
    <source>
        <dbReference type="Proteomes" id="UP000245998"/>
    </source>
</evidence>
<evidence type="ECO:0000256" key="2">
    <source>
        <dbReference type="SAM" id="Phobius"/>
    </source>
</evidence>
<feature type="transmembrane region" description="Helical" evidence="2">
    <location>
        <begin position="265"/>
        <end position="286"/>
    </location>
</feature>
<keyword evidence="2" id="KW-0472">Membrane</keyword>
<dbReference type="Pfam" id="PF19609">
    <property type="entry name" value="DUF6114"/>
    <property type="match status" value="1"/>
</dbReference>
<keyword evidence="4" id="KW-1185">Reference proteome</keyword>
<dbReference type="OrthoDB" id="2965573at2"/>